<dbReference type="PANTHER" id="PTHR30273:SF2">
    <property type="entry name" value="PROTEIN FECR"/>
    <property type="match status" value="1"/>
</dbReference>
<dbReference type="Proteomes" id="UP000026913">
    <property type="component" value="Plasmid unnamed"/>
</dbReference>
<proteinExistence type="predicted"/>
<evidence type="ECO:0000259" key="1">
    <source>
        <dbReference type="Pfam" id="PF04773"/>
    </source>
</evidence>
<dbReference type="PANTHER" id="PTHR30273">
    <property type="entry name" value="PERIPLASMIC SIGNAL SENSOR AND SIGMA FACTOR ACTIVATOR FECR-RELATED"/>
    <property type="match status" value="1"/>
</dbReference>
<evidence type="ECO:0000313" key="3">
    <source>
        <dbReference type="EMBL" id="AHZ73496.1"/>
    </source>
</evidence>
<evidence type="ECO:0000313" key="4">
    <source>
        <dbReference type="Proteomes" id="UP000026913"/>
    </source>
</evidence>
<dbReference type="KEGG" id="pman:OU5_P0244"/>
<dbReference type="GO" id="GO:0016989">
    <property type="term" value="F:sigma factor antagonist activity"/>
    <property type="evidence" value="ECO:0007669"/>
    <property type="project" value="TreeGrafter"/>
</dbReference>
<geneLocation type="plasmid" evidence="4"/>
<reference evidence="3 4" key="1">
    <citation type="journal article" date="2012" name="J. Bacteriol.">
        <title>Genome sequence of cold-adapted Pseudomonas mandelii strain JR-1.</title>
        <authorList>
            <person name="Jang S.H."/>
            <person name="Kim J."/>
            <person name="Kim J."/>
            <person name="Hong S."/>
            <person name="Lee C."/>
        </authorList>
    </citation>
    <scope>NUCLEOTIDE SEQUENCE [LARGE SCALE GENOMIC DNA]</scope>
    <source>
        <strain evidence="3 4">JR-1</strain>
        <plasmid evidence="4">Plasmid</plasmid>
    </source>
</reference>
<dbReference type="InterPro" id="IPR032623">
    <property type="entry name" value="FecR_N"/>
</dbReference>
<keyword evidence="3" id="KW-0614">Plasmid</keyword>
<dbReference type="Pfam" id="PF04773">
    <property type="entry name" value="FecR"/>
    <property type="match status" value="1"/>
</dbReference>
<protein>
    <submittedName>
        <fullName evidence="3">Putative anti-FecI sigma factor, FecR</fullName>
    </submittedName>
</protein>
<dbReference type="OrthoDB" id="1099576at2"/>
<dbReference type="Pfam" id="PF16220">
    <property type="entry name" value="DUF4880"/>
    <property type="match status" value="1"/>
</dbReference>
<dbReference type="InterPro" id="IPR006860">
    <property type="entry name" value="FecR"/>
</dbReference>
<dbReference type="InterPro" id="IPR012373">
    <property type="entry name" value="Ferrdict_sens_TM"/>
</dbReference>
<gene>
    <name evidence="3" type="ORF">OU5_P0244</name>
</gene>
<dbReference type="AlphaFoldDB" id="A0A024ELJ0"/>
<dbReference type="Gene3D" id="2.60.120.1440">
    <property type="match status" value="1"/>
</dbReference>
<dbReference type="RefSeq" id="WP_010466139.1">
    <property type="nucleotide sequence ID" value="NZ_CP005961.1"/>
</dbReference>
<accession>A0A024ELJ0</accession>
<dbReference type="HOGENOM" id="CLU_050192_0_0_6"/>
<feature type="domain" description="FecR protein" evidence="1">
    <location>
        <begin position="114"/>
        <end position="209"/>
    </location>
</feature>
<sequence length="325" mass="36373">MLILRKDPPLPPEVLEEAAEWLMRLSENDLSDSERTEWERWKISSPERDRAWARAQLLQSKLGGLPPSLAMSALDRPSNPERRAALGKLALLLAVMPVGWGSWKLSQSQQWTADYRTAVGERREWTLADGSRITLNTDSAVDVLFDSQQRLIRLREGEILVQTATDNSSLARPFLVSTAQGHMQALGTRFIVRQLSPFTHLAVMEGAVKVVLADNRQAESLIVNAGQRMAFTAQAFGRVNTADRNASAWTQGMLMADKMRLADFVAELTRYRHGFVRYDPALADLRISGAFPISDTQRTLNMLVQTYPVTATAHLRGYWVTLSPA</sequence>
<feature type="domain" description="FecR N-terminal" evidence="2">
    <location>
        <begin position="16"/>
        <end position="56"/>
    </location>
</feature>
<name>A0A024ELJ0_9PSED</name>
<evidence type="ECO:0000259" key="2">
    <source>
        <dbReference type="Pfam" id="PF16220"/>
    </source>
</evidence>
<dbReference type="PIRSF" id="PIRSF018266">
    <property type="entry name" value="FecR"/>
    <property type="match status" value="1"/>
</dbReference>
<dbReference type="EMBL" id="CP005961">
    <property type="protein sequence ID" value="AHZ73496.1"/>
    <property type="molecule type" value="Genomic_DNA"/>
</dbReference>
<organism evidence="3 4">
    <name type="scientific">Pseudomonas mandelii JR-1</name>
    <dbReference type="NCBI Taxonomy" id="1147786"/>
    <lineage>
        <taxon>Bacteria</taxon>
        <taxon>Pseudomonadati</taxon>
        <taxon>Pseudomonadota</taxon>
        <taxon>Gammaproteobacteria</taxon>
        <taxon>Pseudomonadales</taxon>
        <taxon>Pseudomonadaceae</taxon>
        <taxon>Pseudomonas</taxon>
    </lineage>
</organism>